<organism evidence="2">
    <name type="scientific">Picea sitchensis</name>
    <name type="common">Sitka spruce</name>
    <name type="synonym">Pinus sitchensis</name>
    <dbReference type="NCBI Taxonomy" id="3332"/>
    <lineage>
        <taxon>Eukaryota</taxon>
        <taxon>Viridiplantae</taxon>
        <taxon>Streptophyta</taxon>
        <taxon>Embryophyta</taxon>
        <taxon>Tracheophyta</taxon>
        <taxon>Spermatophyta</taxon>
        <taxon>Pinopsida</taxon>
        <taxon>Pinidae</taxon>
        <taxon>Conifers I</taxon>
        <taxon>Pinales</taxon>
        <taxon>Pinaceae</taxon>
        <taxon>Picea</taxon>
    </lineage>
</organism>
<dbReference type="Pfam" id="PF22272">
    <property type="entry name" value="LEA_3b"/>
    <property type="match status" value="1"/>
</dbReference>
<dbReference type="OMA" id="WAHESSY"/>
<dbReference type="PANTHER" id="PTHR35122:SF2">
    <property type="entry name" value="OS04G0598000 PROTEIN"/>
    <property type="match status" value="1"/>
</dbReference>
<dbReference type="PANTHER" id="PTHR35122">
    <property type="entry name" value="OSJNBA0093F12.14 PROTEIN"/>
    <property type="match status" value="1"/>
</dbReference>
<feature type="compositionally biased region" description="Basic and acidic residues" evidence="1">
    <location>
        <begin position="81"/>
        <end position="90"/>
    </location>
</feature>
<dbReference type="AlphaFoldDB" id="C0PQC8"/>
<accession>C0PQC8</accession>
<dbReference type="EMBL" id="BT070507">
    <property type="protein sequence ID" value="ACN40018.1"/>
    <property type="molecule type" value="mRNA"/>
</dbReference>
<proteinExistence type="evidence at transcript level"/>
<feature type="region of interest" description="Disordered" evidence="1">
    <location>
        <begin position="71"/>
        <end position="94"/>
    </location>
</feature>
<protein>
    <recommendedName>
        <fullName evidence="3">Late embryogenesis abundant-like protein</fullName>
    </recommendedName>
</protein>
<sequence length="113" mass="12909">MAVSLQIRGRLLIKAGGVIRHCIPVSRRYIHSSVYEKNEDEGARLTRVPEDVIQAKSEKWWLPHPKTGVFGPAEEQGWAGGDRHHSRENSDESVLEQQAWFRPLEDVQKQPSN</sequence>
<reference evidence="2" key="1">
    <citation type="submission" date="2009-02" db="EMBL/GenBank/DDBJ databases">
        <title>Full length sequence-verified cDNA sequences from Sitka spruce (Picea sitchensis).</title>
        <authorList>
            <person name="Reid K.E."/>
            <person name="Liao N."/>
            <person name="Ralph S."/>
            <person name="Kolosova N."/>
            <person name="Oddy C."/>
            <person name="Moore R."/>
            <person name="Mayo M."/>
            <person name="Wagner S."/>
            <person name="King J."/>
            <person name="Yanchuk A."/>
            <person name="Holt R."/>
            <person name="Jones S."/>
            <person name="Marra M."/>
            <person name="Ritland C.E."/>
            <person name="Ritland K."/>
            <person name="Bohlmann J."/>
        </authorList>
    </citation>
    <scope>NUCLEOTIDE SEQUENCE</scope>
    <source>
        <tissue evidence="2">Green portion of the leader tissue</tissue>
    </source>
</reference>
<evidence type="ECO:0008006" key="3">
    <source>
        <dbReference type="Google" id="ProtNLM"/>
    </source>
</evidence>
<dbReference type="InterPro" id="IPR039291">
    <property type="entry name" value="At5g17165-like"/>
</dbReference>
<name>C0PQC8_PICSI</name>
<evidence type="ECO:0000313" key="2">
    <source>
        <dbReference type="EMBL" id="ACN40018.1"/>
    </source>
</evidence>
<evidence type="ECO:0000256" key="1">
    <source>
        <dbReference type="SAM" id="MobiDB-lite"/>
    </source>
</evidence>